<dbReference type="Gene3D" id="1.10.246.140">
    <property type="match status" value="1"/>
</dbReference>
<dbReference type="GO" id="GO:0071819">
    <property type="term" value="C:DUBm complex"/>
    <property type="evidence" value="ECO:0007669"/>
    <property type="project" value="UniProtKB-UniRule"/>
</dbReference>
<evidence type="ECO:0000313" key="12">
    <source>
        <dbReference type="EMBL" id="GBF89903.1"/>
    </source>
</evidence>
<dbReference type="PANTHER" id="PTHR12514">
    <property type="entry name" value="ENHANCER OF YELLOW 2 TRANSCRIPTION FACTOR"/>
    <property type="match status" value="1"/>
</dbReference>
<dbReference type="GO" id="GO:0003713">
    <property type="term" value="F:transcription coactivator activity"/>
    <property type="evidence" value="ECO:0007669"/>
    <property type="project" value="UniProtKB-UniRule"/>
</dbReference>
<dbReference type="OrthoDB" id="6221744at2759"/>
<keyword evidence="13" id="KW-1185">Reference proteome</keyword>
<keyword evidence="6 11" id="KW-0811">Translocation</keyword>
<evidence type="ECO:0000313" key="13">
    <source>
        <dbReference type="Proteomes" id="UP000247498"/>
    </source>
</evidence>
<reference evidence="12 13" key="1">
    <citation type="journal article" date="2018" name="Sci. Rep.">
        <title>Raphidocelis subcapitata (=Pseudokirchneriella subcapitata) provides an insight into genome evolution and environmental adaptations in the Sphaeropleales.</title>
        <authorList>
            <person name="Suzuki S."/>
            <person name="Yamaguchi H."/>
            <person name="Nakajima N."/>
            <person name="Kawachi M."/>
        </authorList>
    </citation>
    <scope>NUCLEOTIDE SEQUENCE [LARGE SCALE GENOMIC DNA]</scope>
    <source>
        <strain evidence="12 13">NIES-35</strain>
    </source>
</reference>
<dbReference type="EMBL" id="BDRX01000013">
    <property type="protein sequence ID" value="GBF89903.1"/>
    <property type="molecule type" value="Genomic_DNA"/>
</dbReference>
<evidence type="ECO:0000256" key="9">
    <source>
        <dbReference type="ARBA" id="ARBA00023163"/>
    </source>
</evidence>
<comment type="subcellular location">
    <subcellularLocation>
        <location evidence="1 11">Nucleus</location>
        <location evidence="1 11">Nucleoplasm</location>
    </subcellularLocation>
</comment>
<comment type="function">
    <text evidence="11">Involved in mRNA export coupled transcription activation by association with both the TREX-2 and the SAGA complexes. The transcription regulatory histone acetylation (HAT) complex SAGA is a multiprotein complex that activates transcription by remodeling chromatin and mediating histone acetylation and deubiquitination. Within the SAGA complex, participates to a subcomplex that specifically deubiquitinates histones. The SAGA complex is recruited to specific gene promoters by activators, where it is required for transcription. The TREX-2 complex functions in docking export-competent ribonucleoprotein particles (mRNPs) to the nuclear entrance of the nuclear pore complex (nuclear basket). TREX-2 participates in mRNA export and accurate chromatin positioning in the nucleus by tethering genes to the nuclear periphery.</text>
</comment>
<evidence type="ECO:0000256" key="7">
    <source>
        <dbReference type="ARBA" id="ARBA00023015"/>
    </source>
</evidence>
<dbReference type="InterPro" id="IPR018783">
    <property type="entry name" value="TF_ENY2"/>
</dbReference>
<sequence>MSNKPEEEASLRDREVGLEAKIRQELTRSGERERLKQVLRERLTECGWRDDVKQRCREFIAQRGRDNVTAEEVVRAVRPQGRAAVPDSVKADLLARIRGFMADV</sequence>
<evidence type="ECO:0000256" key="2">
    <source>
        <dbReference type="ARBA" id="ARBA00022448"/>
    </source>
</evidence>
<evidence type="ECO:0000256" key="5">
    <source>
        <dbReference type="ARBA" id="ARBA00022927"/>
    </source>
</evidence>
<evidence type="ECO:0000256" key="3">
    <source>
        <dbReference type="ARBA" id="ARBA00022816"/>
    </source>
</evidence>
<dbReference type="GO" id="GO:0006406">
    <property type="term" value="P:mRNA export from nucleus"/>
    <property type="evidence" value="ECO:0007669"/>
    <property type="project" value="UniProtKB-UniRule"/>
</dbReference>
<keyword evidence="4 11" id="KW-0156">Chromatin regulator</keyword>
<dbReference type="HAMAP" id="MF_03046">
    <property type="entry name" value="ENY2_Sus1"/>
    <property type="match status" value="1"/>
</dbReference>
<dbReference type="FunFam" id="1.10.246.140:FF:000001">
    <property type="entry name" value="Transcription and mRNA export factor ENY2"/>
    <property type="match status" value="1"/>
</dbReference>
<dbReference type="GO" id="GO:0015031">
    <property type="term" value="P:protein transport"/>
    <property type="evidence" value="ECO:0007669"/>
    <property type="project" value="UniProtKB-KW"/>
</dbReference>
<protein>
    <recommendedName>
        <fullName evidence="11">Transcription and mRNA export factor ENY2</fullName>
    </recommendedName>
    <alternativeName>
        <fullName evidence="11">Enhancer of yellow 2 transcription factor homolog</fullName>
    </alternativeName>
</protein>
<name>A0A2V0NWG5_9CHLO</name>
<comment type="similarity">
    <text evidence="11">Belongs to the ENY2 family.</text>
</comment>
<dbReference type="GO" id="GO:0006325">
    <property type="term" value="P:chromatin organization"/>
    <property type="evidence" value="ECO:0007669"/>
    <property type="project" value="UniProtKB-KW"/>
</dbReference>
<dbReference type="GO" id="GO:0005654">
    <property type="term" value="C:nucleoplasm"/>
    <property type="evidence" value="ECO:0007669"/>
    <property type="project" value="UniProtKB-SubCell"/>
</dbReference>
<accession>A0A2V0NWG5</accession>
<keyword evidence="3 11" id="KW-0509">mRNA transport</keyword>
<evidence type="ECO:0000256" key="1">
    <source>
        <dbReference type="ARBA" id="ARBA00004642"/>
    </source>
</evidence>
<keyword evidence="7 11" id="KW-0805">Transcription regulation</keyword>
<keyword evidence="10 11" id="KW-0539">Nucleus</keyword>
<keyword evidence="9 11" id="KW-0804">Transcription</keyword>
<evidence type="ECO:0000256" key="10">
    <source>
        <dbReference type="ARBA" id="ARBA00023242"/>
    </source>
</evidence>
<dbReference type="InParanoid" id="A0A2V0NWG5"/>
<keyword evidence="2 11" id="KW-0813">Transport</keyword>
<comment type="subunit">
    <text evidence="11">Component of the nuclear pore complex (NPC)-associated TREX-2 complex (transcription and export complex 2). Component of the SAGA transcription coactivator-HAT complex. Within the SAGA complex, participates to a subcomplex of SAGA called the DUB module (deubiquitination module).</text>
</comment>
<comment type="caution">
    <text evidence="12">The sequence shown here is derived from an EMBL/GenBank/DDBJ whole genome shotgun (WGS) entry which is preliminary data.</text>
</comment>
<proteinExistence type="inferred from homology"/>
<dbReference type="GO" id="GO:0000124">
    <property type="term" value="C:SAGA complex"/>
    <property type="evidence" value="ECO:0007669"/>
    <property type="project" value="UniProtKB-UniRule"/>
</dbReference>
<gene>
    <name evidence="12" type="ORF">Rsub_02607</name>
</gene>
<evidence type="ECO:0000256" key="11">
    <source>
        <dbReference type="HAMAP-Rule" id="MF_03046"/>
    </source>
</evidence>
<organism evidence="12 13">
    <name type="scientific">Raphidocelis subcapitata</name>
    <dbReference type="NCBI Taxonomy" id="307507"/>
    <lineage>
        <taxon>Eukaryota</taxon>
        <taxon>Viridiplantae</taxon>
        <taxon>Chlorophyta</taxon>
        <taxon>core chlorophytes</taxon>
        <taxon>Chlorophyceae</taxon>
        <taxon>CS clade</taxon>
        <taxon>Sphaeropleales</taxon>
        <taxon>Selenastraceae</taxon>
        <taxon>Raphidocelis</taxon>
    </lineage>
</organism>
<evidence type="ECO:0000256" key="8">
    <source>
        <dbReference type="ARBA" id="ARBA00023159"/>
    </source>
</evidence>
<dbReference type="STRING" id="307507.A0A2V0NWG5"/>
<keyword evidence="8 11" id="KW-0010">Activator</keyword>
<evidence type="ECO:0000256" key="6">
    <source>
        <dbReference type="ARBA" id="ARBA00023010"/>
    </source>
</evidence>
<keyword evidence="5 11" id="KW-0653">Protein transport</keyword>
<dbReference type="GO" id="GO:0005643">
    <property type="term" value="C:nuclear pore"/>
    <property type="evidence" value="ECO:0007669"/>
    <property type="project" value="UniProtKB-UniRule"/>
</dbReference>
<dbReference type="Proteomes" id="UP000247498">
    <property type="component" value="Unassembled WGS sequence"/>
</dbReference>
<evidence type="ECO:0000256" key="4">
    <source>
        <dbReference type="ARBA" id="ARBA00022853"/>
    </source>
</evidence>
<dbReference type="InterPro" id="IPR038212">
    <property type="entry name" value="TF_EnY2_sf"/>
</dbReference>
<dbReference type="GO" id="GO:0006368">
    <property type="term" value="P:transcription elongation by RNA polymerase II"/>
    <property type="evidence" value="ECO:0007669"/>
    <property type="project" value="UniProtKB-UniRule"/>
</dbReference>
<dbReference type="GO" id="GO:0070390">
    <property type="term" value="C:transcription export complex 2"/>
    <property type="evidence" value="ECO:0007669"/>
    <property type="project" value="UniProtKB-UniRule"/>
</dbReference>
<dbReference type="Pfam" id="PF10163">
    <property type="entry name" value="EnY2"/>
    <property type="match status" value="1"/>
</dbReference>
<dbReference type="AlphaFoldDB" id="A0A2V0NWG5"/>